<protein>
    <recommendedName>
        <fullName evidence="4">N-acetyltransferase domain-containing protein</fullName>
    </recommendedName>
</protein>
<reference evidence="2 3" key="1">
    <citation type="submission" date="2016-10" db="EMBL/GenBank/DDBJ databases">
        <authorList>
            <person name="de Groot N.N."/>
        </authorList>
    </citation>
    <scope>NUCLEOTIDE SEQUENCE [LARGE SCALE GENOMIC DNA]</scope>
    <source>
        <strain evidence="2 3">MON 2.2</strain>
    </source>
</reference>
<dbReference type="RefSeq" id="WP_090590888.1">
    <property type="nucleotide sequence ID" value="NZ_LT629688.1"/>
</dbReference>
<organism evidence="2 3">
    <name type="scientific">Auraticoccus monumenti</name>
    <dbReference type="NCBI Taxonomy" id="675864"/>
    <lineage>
        <taxon>Bacteria</taxon>
        <taxon>Bacillati</taxon>
        <taxon>Actinomycetota</taxon>
        <taxon>Actinomycetes</taxon>
        <taxon>Propionibacteriales</taxon>
        <taxon>Propionibacteriaceae</taxon>
        <taxon>Auraticoccus</taxon>
    </lineage>
</organism>
<dbReference type="EMBL" id="LT629688">
    <property type="protein sequence ID" value="SDD37465.1"/>
    <property type="molecule type" value="Genomic_DNA"/>
</dbReference>
<proteinExistence type="predicted"/>
<gene>
    <name evidence="2" type="ORF">SAMN04489747_0818</name>
</gene>
<dbReference type="OrthoDB" id="5242876at2"/>
<dbReference type="AlphaFoldDB" id="A0A1G6UA84"/>
<evidence type="ECO:0000256" key="1">
    <source>
        <dbReference type="SAM" id="MobiDB-lite"/>
    </source>
</evidence>
<dbReference type="Proteomes" id="UP000198546">
    <property type="component" value="Chromosome i"/>
</dbReference>
<evidence type="ECO:0000313" key="3">
    <source>
        <dbReference type="Proteomes" id="UP000198546"/>
    </source>
</evidence>
<evidence type="ECO:0000313" key="2">
    <source>
        <dbReference type="EMBL" id="SDD37465.1"/>
    </source>
</evidence>
<dbReference type="STRING" id="675864.SAMN04489747_0818"/>
<sequence length="205" mass="22049">MTFRPVAGRARGPRLRALRGEDLTSLPGCSSCPSLQPGDPGVRAALQAWGWCGLVAVAGERPVGHLLLTPEEDQDGRVVARVVALHPSDGTPDADGWTSSATVRRLLEGAAARLLRRRVVALEATAHRWAGSCPTPSLGVLAARGFVVVREHPLHPLMRMELDRTVPGEPVLQTVWRRLTELVRSPPPPEPVGFTPTRETRAVGV</sequence>
<evidence type="ECO:0008006" key="4">
    <source>
        <dbReference type="Google" id="ProtNLM"/>
    </source>
</evidence>
<name>A0A1G6UA84_9ACTN</name>
<keyword evidence="3" id="KW-1185">Reference proteome</keyword>
<accession>A0A1G6UA84</accession>
<feature type="region of interest" description="Disordered" evidence="1">
    <location>
        <begin position="186"/>
        <end position="205"/>
    </location>
</feature>